<evidence type="ECO:0000313" key="4">
    <source>
        <dbReference type="Proteomes" id="UP000274822"/>
    </source>
</evidence>
<dbReference type="AlphaFoldDB" id="A0A433Q1N6"/>
<evidence type="ECO:0000256" key="2">
    <source>
        <dbReference type="SAM" id="MobiDB-lite"/>
    </source>
</evidence>
<proteinExistence type="predicted"/>
<keyword evidence="1" id="KW-0175">Coiled coil</keyword>
<gene>
    <name evidence="3" type="ORF">BC938DRAFT_474746</name>
</gene>
<protein>
    <submittedName>
        <fullName evidence="3">Uncharacterized protein</fullName>
    </submittedName>
</protein>
<dbReference type="EMBL" id="RBNJ01018852">
    <property type="protein sequence ID" value="RUS23700.1"/>
    <property type="molecule type" value="Genomic_DNA"/>
</dbReference>
<keyword evidence="4" id="KW-1185">Reference proteome</keyword>
<comment type="caution">
    <text evidence="3">The sequence shown here is derived from an EMBL/GenBank/DDBJ whole genome shotgun (WGS) entry which is preliminary data.</text>
</comment>
<feature type="coiled-coil region" evidence="1">
    <location>
        <begin position="49"/>
        <end position="76"/>
    </location>
</feature>
<sequence>MIEIISDIRETIETDEAGIPKAITSSRDRTEDADDDMDYDNALAASPVAKRIRMNLERVELEEQDVEDAVEKTLVQLKCLIICRCMLERSEE</sequence>
<organism evidence="3 4">
    <name type="scientific">Jimgerdemannia flammicorona</name>
    <dbReference type="NCBI Taxonomy" id="994334"/>
    <lineage>
        <taxon>Eukaryota</taxon>
        <taxon>Fungi</taxon>
        <taxon>Fungi incertae sedis</taxon>
        <taxon>Mucoromycota</taxon>
        <taxon>Mucoromycotina</taxon>
        <taxon>Endogonomycetes</taxon>
        <taxon>Endogonales</taxon>
        <taxon>Endogonaceae</taxon>
        <taxon>Jimgerdemannia</taxon>
    </lineage>
</organism>
<evidence type="ECO:0000313" key="3">
    <source>
        <dbReference type="EMBL" id="RUS23700.1"/>
    </source>
</evidence>
<evidence type="ECO:0000256" key="1">
    <source>
        <dbReference type="SAM" id="Coils"/>
    </source>
</evidence>
<name>A0A433Q1N6_9FUNG</name>
<feature type="region of interest" description="Disordered" evidence="2">
    <location>
        <begin position="16"/>
        <end position="39"/>
    </location>
</feature>
<feature type="non-terminal residue" evidence="3">
    <location>
        <position position="92"/>
    </location>
</feature>
<accession>A0A433Q1N6</accession>
<dbReference type="Proteomes" id="UP000274822">
    <property type="component" value="Unassembled WGS sequence"/>
</dbReference>
<reference evidence="3 4" key="1">
    <citation type="journal article" date="2018" name="New Phytol.">
        <title>Phylogenomics of Endogonaceae and evolution of mycorrhizas within Mucoromycota.</title>
        <authorList>
            <person name="Chang Y."/>
            <person name="Desiro A."/>
            <person name="Na H."/>
            <person name="Sandor L."/>
            <person name="Lipzen A."/>
            <person name="Clum A."/>
            <person name="Barry K."/>
            <person name="Grigoriev I.V."/>
            <person name="Martin F.M."/>
            <person name="Stajich J.E."/>
            <person name="Smith M.E."/>
            <person name="Bonito G."/>
            <person name="Spatafora J.W."/>
        </authorList>
    </citation>
    <scope>NUCLEOTIDE SEQUENCE [LARGE SCALE GENOMIC DNA]</scope>
    <source>
        <strain evidence="3 4">AD002</strain>
    </source>
</reference>